<reference evidence="2 3" key="1">
    <citation type="journal article" date="2015" name="Environ. Microbiol.">
        <title>Genome analyses suggest the presence of polyploidy and recent human-driven expansions in eight global populations of the honeybee pathogen Nosema ceranae.</title>
        <authorList>
            <person name="Pelin A."/>
            <person name="Selman M."/>
            <person name="Aris-Brosou S."/>
            <person name="Farinelli L."/>
            <person name="Corradi N."/>
        </authorList>
    </citation>
    <scope>NUCLEOTIDE SEQUENCE [LARGE SCALE GENOMIC DNA]</scope>
    <source>
        <strain evidence="2 3">PA08 1199</strain>
    </source>
</reference>
<dbReference type="EMBL" id="JPQZ01000043">
    <property type="protein sequence ID" value="KKO74837.1"/>
    <property type="molecule type" value="Genomic_DNA"/>
</dbReference>
<accession>A0A0F9YQ97</accession>
<dbReference type="VEuPathDB" id="MicrosporidiaDB:AAJ76_4300031922"/>
<gene>
    <name evidence="2" type="ORF">AAJ76_4300031922</name>
</gene>
<dbReference type="AlphaFoldDB" id="A0A0F9YQ97"/>
<sequence>MALASLSRISSICGNGYLSLIFMLLRDLKSMHIRNEPSGFVTGNILKHHGLLLFLIILAFNNFFINLFFVINVILLFLSKLGFYPPCLFYVCSVRSCISLISVVNRLSYFCSIIICILLVSASKHCKSSFLKIFAYLFKNLFMTTKIINSRVAILNYLPVLRT</sequence>
<name>A0A0F9YQ97_9MICR</name>
<keyword evidence="1" id="KW-1133">Transmembrane helix</keyword>
<dbReference type="RefSeq" id="XP_024330579.1">
    <property type="nucleotide sequence ID" value="XM_024475638.1"/>
</dbReference>
<protein>
    <submittedName>
        <fullName evidence="2">Uncharacterized protein</fullName>
    </submittedName>
</protein>
<feature type="transmembrane region" description="Helical" evidence="1">
    <location>
        <begin position="51"/>
        <end position="78"/>
    </location>
</feature>
<feature type="transmembrane region" description="Helical" evidence="1">
    <location>
        <begin position="98"/>
        <end position="122"/>
    </location>
</feature>
<comment type="caution">
    <text evidence="2">The sequence shown here is derived from an EMBL/GenBank/DDBJ whole genome shotgun (WGS) entry which is preliminary data.</text>
</comment>
<evidence type="ECO:0000313" key="2">
    <source>
        <dbReference type="EMBL" id="KKO74837.1"/>
    </source>
</evidence>
<keyword evidence="1" id="KW-0472">Membrane</keyword>
<evidence type="ECO:0000313" key="3">
    <source>
        <dbReference type="Proteomes" id="UP000034350"/>
    </source>
</evidence>
<dbReference type="VEuPathDB" id="MicrosporidiaDB:NCER_101967"/>
<keyword evidence="3" id="KW-1185">Reference proteome</keyword>
<dbReference type="Proteomes" id="UP000034350">
    <property type="component" value="Unassembled WGS sequence"/>
</dbReference>
<organism evidence="2 3">
    <name type="scientific">Vairimorpha ceranae</name>
    <dbReference type="NCBI Taxonomy" id="40302"/>
    <lineage>
        <taxon>Eukaryota</taxon>
        <taxon>Fungi</taxon>
        <taxon>Fungi incertae sedis</taxon>
        <taxon>Microsporidia</taxon>
        <taxon>Nosematidae</taxon>
        <taxon>Vairimorpha</taxon>
    </lineage>
</organism>
<evidence type="ECO:0000256" key="1">
    <source>
        <dbReference type="SAM" id="Phobius"/>
    </source>
</evidence>
<keyword evidence="1" id="KW-0812">Transmembrane</keyword>
<dbReference type="GeneID" id="36320585"/>
<proteinExistence type="predicted"/>